<evidence type="ECO:0000313" key="2">
    <source>
        <dbReference type="Proteomes" id="UP000292052"/>
    </source>
</evidence>
<keyword evidence="2" id="KW-1185">Reference proteome</keyword>
<dbReference type="Proteomes" id="UP000292052">
    <property type="component" value="Unassembled WGS sequence"/>
</dbReference>
<gene>
    <name evidence="1" type="ORF">BDFB_014418</name>
</gene>
<reference evidence="1 2" key="1">
    <citation type="submission" date="2017-03" db="EMBL/GenBank/DDBJ databases">
        <title>Genome of the blue death feigning beetle - Asbolus verrucosus.</title>
        <authorList>
            <person name="Rider S.D."/>
        </authorList>
    </citation>
    <scope>NUCLEOTIDE SEQUENCE [LARGE SCALE GENOMIC DNA]</scope>
    <source>
        <strain evidence="1">Butters</strain>
        <tissue evidence="1">Head and leg muscle</tissue>
    </source>
</reference>
<sequence>MIKKDDSKSVLKIVKPELSNMIKKESLNLIAIKGCIDIGNRRLVKTANAIDKYDVVNKGQLDDALTDYGERKFMDKRLLMCLTFLLMVNGS</sequence>
<comment type="caution">
    <text evidence="1">The sequence shown here is derived from an EMBL/GenBank/DDBJ whole genome shotgun (WGS) entry which is preliminary data.</text>
</comment>
<feature type="non-terminal residue" evidence="1">
    <location>
        <position position="91"/>
    </location>
</feature>
<dbReference type="AlphaFoldDB" id="A0A482VY52"/>
<proteinExistence type="predicted"/>
<protein>
    <submittedName>
        <fullName evidence="1">Uncharacterized protein</fullName>
    </submittedName>
</protein>
<accession>A0A482VY52</accession>
<name>A0A482VY52_ASBVE</name>
<organism evidence="1 2">
    <name type="scientific">Asbolus verrucosus</name>
    <name type="common">Desert ironclad beetle</name>
    <dbReference type="NCBI Taxonomy" id="1661398"/>
    <lineage>
        <taxon>Eukaryota</taxon>
        <taxon>Metazoa</taxon>
        <taxon>Ecdysozoa</taxon>
        <taxon>Arthropoda</taxon>
        <taxon>Hexapoda</taxon>
        <taxon>Insecta</taxon>
        <taxon>Pterygota</taxon>
        <taxon>Neoptera</taxon>
        <taxon>Endopterygota</taxon>
        <taxon>Coleoptera</taxon>
        <taxon>Polyphaga</taxon>
        <taxon>Cucujiformia</taxon>
        <taxon>Tenebrionidae</taxon>
        <taxon>Pimeliinae</taxon>
        <taxon>Asbolus</taxon>
    </lineage>
</organism>
<evidence type="ECO:0000313" key="1">
    <source>
        <dbReference type="EMBL" id="RZC37704.1"/>
    </source>
</evidence>
<dbReference type="EMBL" id="QDEB01050049">
    <property type="protein sequence ID" value="RZC37704.1"/>
    <property type="molecule type" value="Genomic_DNA"/>
</dbReference>